<comment type="caution">
    <text evidence="2">The sequence shown here is derived from an EMBL/GenBank/DDBJ whole genome shotgun (WGS) entry which is preliminary data.</text>
</comment>
<sequence length="325" mass="36141">MLEELTGYSSFGPVGHISTIVKVVTKAPTSVGDLKILVNAGGSVEIPRVDAAIALLSELGVCQIDSGEIVCATDLGTALSDSSRNLGFSVSLLLFSRLIEEQVLPRIYVEFDAEVDRYFIDQSEIRPRYAAFRNLLLDAKVLEISGQKFLLCPEAKESLREEPCSWRTGMSPEQLMKQLERNEEAGELAEQFVMSYERRRLGEPKAGLVEQVSLVSVSAGFDIASFESSGSAHFDRFIEVKAYGRNGFYFSAGELDAAKRYGARYCLYIINLDRIADQGYAPHIIRDPASYFESCSEWRIVPDRLRITYLSALDDKSTDVKPNIC</sequence>
<reference evidence="2" key="2">
    <citation type="submission" date="2021-04" db="EMBL/GenBank/DDBJ databases">
        <authorList>
            <person name="Gilroy R."/>
        </authorList>
    </citation>
    <scope>NUCLEOTIDE SEQUENCE</scope>
    <source>
        <strain evidence="2">ChiHjej12B11-14209</strain>
    </source>
</reference>
<feature type="domain" description="Protein NO VEIN C-terminal" evidence="1">
    <location>
        <begin position="189"/>
        <end position="271"/>
    </location>
</feature>
<dbReference type="Pfam" id="PF13020">
    <property type="entry name" value="NOV_C"/>
    <property type="match status" value="1"/>
</dbReference>
<accession>A0A9D2EYF5</accession>
<dbReference type="AlphaFoldDB" id="A0A9D2EYF5"/>
<dbReference type="InterPro" id="IPR024975">
    <property type="entry name" value="NOV_C"/>
</dbReference>
<evidence type="ECO:0000313" key="2">
    <source>
        <dbReference type="EMBL" id="HIZ45721.1"/>
    </source>
</evidence>
<evidence type="ECO:0000313" key="3">
    <source>
        <dbReference type="Proteomes" id="UP000824062"/>
    </source>
</evidence>
<dbReference type="EMBL" id="DXBM01000019">
    <property type="protein sequence ID" value="HIZ45721.1"/>
    <property type="molecule type" value="Genomic_DNA"/>
</dbReference>
<organism evidence="2 3">
    <name type="scientific">Candidatus Olsenella pullistercoris</name>
    <dbReference type="NCBI Taxonomy" id="2838712"/>
    <lineage>
        <taxon>Bacteria</taxon>
        <taxon>Bacillati</taxon>
        <taxon>Actinomycetota</taxon>
        <taxon>Coriobacteriia</taxon>
        <taxon>Coriobacteriales</taxon>
        <taxon>Atopobiaceae</taxon>
        <taxon>Olsenella</taxon>
    </lineage>
</organism>
<gene>
    <name evidence="2" type="ORF">IAA19_01710</name>
</gene>
<evidence type="ECO:0000259" key="1">
    <source>
        <dbReference type="Pfam" id="PF13020"/>
    </source>
</evidence>
<name>A0A9D2EYF5_9ACTN</name>
<reference evidence="2" key="1">
    <citation type="journal article" date="2021" name="PeerJ">
        <title>Extensive microbial diversity within the chicken gut microbiome revealed by metagenomics and culture.</title>
        <authorList>
            <person name="Gilroy R."/>
            <person name="Ravi A."/>
            <person name="Getino M."/>
            <person name="Pursley I."/>
            <person name="Horton D.L."/>
            <person name="Alikhan N.F."/>
            <person name="Baker D."/>
            <person name="Gharbi K."/>
            <person name="Hall N."/>
            <person name="Watson M."/>
            <person name="Adriaenssens E.M."/>
            <person name="Foster-Nyarko E."/>
            <person name="Jarju S."/>
            <person name="Secka A."/>
            <person name="Antonio M."/>
            <person name="Oren A."/>
            <person name="Chaudhuri R.R."/>
            <person name="La Ragione R."/>
            <person name="Hildebrand F."/>
            <person name="Pallen M.J."/>
        </authorList>
    </citation>
    <scope>NUCLEOTIDE SEQUENCE</scope>
    <source>
        <strain evidence="2">ChiHjej12B11-14209</strain>
    </source>
</reference>
<dbReference type="Proteomes" id="UP000824062">
    <property type="component" value="Unassembled WGS sequence"/>
</dbReference>
<protein>
    <submittedName>
        <fullName evidence="2">DUF3883 domain-containing protein</fullName>
    </submittedName>
</protein>
<proteinExistence type="predicted"/>